<dbReference type="Pfam" id="PF02838">
    <property type="entry name" value="Glyco_hydro_20b"/>
    <property type="match status" value="1"/>
</dbReference>
<dbReference type="Pfam" id="PF00728">
    <property type="entry name" value="Glyco_hydro_20"/>
    <property type="match status" value="1"/>
</dbReference>
<evidence type="ECO:0000256" key="4">
    <source>
        <dbReference type="ARBA" id="ARBA00022801"/>
    </source>
</evidence>
<organism evidence="10 11">
    <name type="scientific">Ilyomonas limi</name>
    <dbReference type="NCBI Taxonomy" id="2575867"/>
    <lineage>
        <taxon>Bacteria</taxon>
        <taxon>Pseudomonadati</taxon>
        <taxon>Bacteroidota</taxon>
        <taxon>Chitinophagia</taxon>
        <taxon>Chitinophagales</taxon>
        <taxon>Chitinophagaceae</taxon>
        <taxon>Ilyomonas</taxon>
    </lineage>
</organism>
<dbReference type="GO" id="GO:0004563">
    <property type="term" value="F:beta-N-acetylhexosaminidase activity"/>
    <property type="evidence" value="ECO:0007669"/>
    <property type="project" value="UniProtKB-EC"/>
</dbReference>
<evidence type="ECO:0000259" key="9">
    <source>
        <dbReference type="Pfam" id="PF13290"/>
    </source>
</evidence>
<dbReference type="PANTHER" id="PTHR22600:SF57">
    <property type="entry name" value="BETA-N-ACETYLHEXOSAMINIDASE"/>
    <property type="match status" value="1"/>
</dbReference>
<dbReference type="PRINTS" id="PR00738">
    <property type="entry name" value="GLHYDRLASE20"/>
</dbReference>
<evidence type="ECO:0000259" key="7">
    <source>
        <dbReference type="Pfam" id="PF00728"/>
    </source>
</evidence>
<dbReference type="InterPro" id="IPR017853">
    <property type="entry name" value="GH"/>
</dbReference>
<evidence type="ECO:0000313" key="11">
    <source>
        <dbReference type="Proteomes" id="UP000305848"/>
    </source>
</evidence>
<dbReference type="OrthoDB" id="726159at2"/>
<dbReference type="InterPro" id="IPR015882">
    <property type="entry name" value="HEX_bac_N"/>
</dbReference>
<dbReference type="GO" id="GO:0030203">
    <property type="term" value="P:glycosaminoglycan metabolic process"/>
    <property type="evidence" value="ECO:0007669"/>
    <property type="project" value="TreeGrafter"/>
</dbReference>
<dbReference type="AlphaFoldDB" id="A0A4U3L4G6"/>
<evidence type="ECO:0000259" key="8">
    <source>
        <dbReference type="Pfam" id="PF02838"/>
    </source>
</evidence>
<dbReference type="InterPro" id="IPR025705">
    <property type="entry name" value="Beta_hexosaminidase_sua/sub"/>
</dbReference>
<proteinExistence type="inferred from homology"/>
<feature type="domain" description="GH29D-like beta-sandwich" evidence="9">
    <location>
        <begin position="557"/>
        <end position="606"/>
    </location>
</feature>
<reference evidence="10 11" key="1">
    <citation type="submission" date="2019-05" db="EMBL/GenBank/DDBJ databases">
        <title>Panacibacter sp. strain 17mud1-8 Genome sequencing and assembly.</title>
        <authorList>
            <person name="Chhetri G."/>
        </authorList>
    </citation>
    <scope>NUCLEOTIDE SEQUENCE [LARGE SCALE GENOMIC DNA]</scope>
    <source>
        <strain evidence="10 11">17mud1-8</strain>
    </source>
</reference>
<keyword evidence="4" id="KW-0378">Hydrolase</keyword>
<gene>
    <name evidence="10" type="ORF">FC093_07840</name>
</gene>
<dbReference type="Proteomes" id="UP000305848">
    <property type="component" value="Unassembled WGS sequence"/>
</dbReference>
<sequence>MTAMKVKQFSGTLLFFLFYCVCYAQTVTSIIPLPNNITWGKDSFSFSPCTHLVWDNKNAALKDALHPLVMKMKKAAGLDLLSATNCNKNRVVVSIDTSIKSEEGYSLAIQPDEIRITAGKPAGVWYAVQTLLQSLPSQIESPVVVRNILWKVPCVTVEDTPRFAYRGLMLDVARNYMAVDSVKRLIDLMAMLKLNRFHWHLTDNDGWRFESKRYPKLTTIGAYRKGSPIGNNITYNYNSLPHDTRYGGYYTVAQMKDVVAYAAERFITVIPEIEMPAHAMAAIASYPFLSCVDSNGHPFPYPEQIQGEFCTRDEVFTFLDTILSEVMDIFPSEYIHIGGDEAEKENWKKCTYCRQRMKEEGITNVNELQSYFIERIEKFVNSKGRKIIGWDEIMQGGVAPNAAVMSWTGEENGMKAASEGRPVVMTPLPYCYFDHYQASDPGEPSGYPGLTRLVDVYGYNPLSKEVDTNLAHNITGAQGNLWTEYVPTASKADYMLFPRSIALAEVAWTQPQLKDYNDFVRRLQEYNKRLDLHSVNYSRHMHDLQLSNMENKKGDHYMTIKSSIIGDTIYYTLDGSTPTMHSSIYTQPINITKTSTLQAAVIKNGQIIDLQVKKYILHKAVGVKGALEIAPDYNILGDTDSWHNGSLADNTRMNDYRFKDEIRYNGDKWLGWNDKPFIGTLDFTKPERINKVTLRFYHNVPFGILIPKSVTLQSSGDGVVFKDLATATIPYPAVTGAVTLPVELSDITTRYLKIIAQPYGKTPAGNNAYLFVDEVIVE</sequence>
<evidence type="ECO:0000256" key="1">
    <source>
        <dbReference type="ARBA" id="ARBA00001231"/>
    </source>
</evidence>
<dbReference type="Gene3D" id="2.60.120.260">
    <property type="entry name" value="Galactose-binding domain-like"/>
    <property type="match status" value="1"/>
</dbReference>
<dbReference type="SUPFAM" id="SSF51445">
    <property type="entry name" value="(Trans)glycosidases"/>
    <property type="match status" value="1"/>
</dbReference>
<evidence type="ECO:0000256" key="3">
    <source>
        <dbReference type="ARBA" id="ARBA00012663"/>
    </source>
</evidence>
<evidence type="ECO:0000256" key="6">
    <source>
        <dbReference type="PIRSR" id="PIRSR625705-1"/>
    </source>
</evidence>
<dbReference type="GO" id="GO:0016020">
    <property type="term" value="C:membrane"/>
    <property type="evidence" value="ECO:0007669"/>
    <property type="project" value="TreeGrafter"/>
</dbReference>
<accession>A0A4U3L4G6</accession>
<evidence type="ECO:0000256" key="2">
    <source>
        <dbReference type="ARBA" id="ARBA00006285"/>
    </source>
</evidence>
<dbReference type="Gene3D" id="3.20.20.80">
    <property type="entry name" value="Glycosidases"/>
    <property type="match status" value="1"/>
</dbReference>
<comment type="similarity">
    <text evidence="2">Belongs to the glycosyl hydrolase 20 family.</text>
</comment>
<comment type="catalytic activity">
    <reaction evidence="1">
        <text>Hydrolysis of terminal non-reducing N-acetyl-D-hexosamine residues in N-acetyl-beta-D-hexosaminides.</text>
        <dbReference type="EC" id="3.2.1.52"/>
    </reaction>
</comment>
<dbReference type="InterPro" id="IPR015883">
    <property type="entry name" value="Glyco_hydro_20_cat"/>
</dbReference>
<dbReference type="EMBL" id="SZQL01000005">
    <property type="protein sequence ID" value="TKK69219.1"/>
    <property type="molecule type" value="Genomic_DNA"/>
</dbReference>
<feature type="domain" description="Beta-hexosaminidase bacterial type N-terminal" evidence="8">
    <location>
        <begin position="28"/>
        <end position="159"/>
    </location>
</feature>
<keyword evidence="11" id="KW-1185">Reference proteome</keyword>
<dbReference type="CDD" id="cd06563">
    <property type="entry name" value="GH20_chitobiase-like"/>
    <property type="match status" value="1"/>
</dbReference>
<feature type="active site" description="Proton donor" evidence="6">
    <location>
        <position position="341"/>
    </location>
</feature>
<keyword evidence="5" id="KW-0326">Glycosidase</keyword>
<dbReference type="InterPro" id="IPR029018">
    <property type="entry name" value="Hex-like_dom2"/>
</dbReference>
<feature type="domain" description="Glycoside hydrolase family 20 catalytic" evidence="7">
    <location>
        <begin position="163"/>
        <end position="510"/>
    </location>
</feature>
<evidence type="ECO:0000313" key="10">
    <source>
        <dbReference type="EMBL" id="TKK69219.1"/>
    </source>
</evidence>
<dbReference type="Gene3D" id="3.30.379.10">
    <property type="entry name" value="Chitobiase/beta-hexosaminidase domain 2-like"/>
    <property type="match status" value="1"/>
</dbReference>
<dbReference type="InterPro" id="IPR059177">
    <property type="entry name" value="GH29D-like_dom"/>
</dbReference>
<comment type="caution">
    <text evidence="10">The sequence shown here is derived from an EMBL/GenBank/DDBJ whole genome shotgun (WGS) entry which is preliminary data.</text>
</comment>
<dbReference type="PANTHER" id="PTHR22600">
    <property type="entry name" value="BETA-HEXOSAMINIDASE"/>
    <property type="match status" value="1"/>
</dbReference>
<name>A0A4U3L4G6_9BACT</name>
<dbReference type="EC" id="3.2.1.52" evidence="3"/>
<protein>
    <recommendedName>
        <fullName evidence="3">beta-N-acetylhexosaminidase</fullName>
        <ecNumber evidence="3">3.2.1.52</ecNumber>
    </recommendedName>
</protein>
<evidence type="ECO:0000256" key="5">
    <source>
        <dbReference type="ARBA" id="ARBA00023295"/>
    </source>
</evidence>
<dbReference type="SUPFAM" id="SSF55545">
    <property type="entry name" value="beta-N-acetylhexosaminidase-like domain"/>
    <property type="match status" value="1"/>
</dbReference>
<dbReference type="RefSeq" id="WP_137261214.1">
    <property type="nucleotide sequence ID" value="NZ_SZQL01000005.1"/>
</dbReference>
<dbReference type="GO" id="GO:0005975">
    <property type="term" value="P:carbohydrate metabolic process"/>
    <property type="evidence" value="ECO:0007669"/>
    <property type="project" value="InterPro"/>
</dbReference>
<dbReference type="Pfam" id="PF13290">
    <property type="entry name" value="CHB_HEX_C_1"/>
    <property type="match status" value="1"/>
</dbReference>